<proteinExistence type="predicted"/>
<protein>
    <recommendedName>
        <fullName evidence="1">Pesticidal crystal protein Cry22Aa Ig-like domain-containing protein</fullName>
    </recommendedName>
</protein>
<name>A0A7W8ZK73_9SPHI</name>
<dbReference type="Gene3D" id="2.60.40.10">
    <property type="entry name" value="Immunoglobulins"/>
    <property type="match status" value="1"/>
</dbReference>
<dbReference type="RefSeq" id="WP_183880425.1">
    <property type="nucleotide sequence ID" value="NZ_JACHCD010000003.1"/>
</dbReference>
<evidence type="ECO:0000313" key="2">
    <source>
        <dbReference type="EMBL" id="MBB5635566.1"/>
    </source>
</evidence>
<dbReference type="InterPro" id="IPR013783">
    <property type="entry name" value="Ig-like_fold"/>
</dbReference>
<evidence type="ECO:0000313" key="3">
    <source>
        <dbReference type="Proteomes" id="UP000537204"/>
    </source>
</evidence>
<evidence type="ECO:0000259" key="1">
    <source>
        <dbReference type="Pfam" id="PF16403"/>
    </source>
</evidence>
<dbReference type="EMBL" id="JACHCE010000002">
    <property type="protein sequence ID" value="MBB5635566.1"/>
    <property type="molecule type" value="Genomic_DNA"/>
</dbReference>
<gene>
    <name evidence="2" type="ORF">HDE68_001454</name>
</gene>
<dbReference type="PROSITE" id="PS51257">
    <property type="entry name" value="PROKAR_LIPOPROTEIN"/>
    <property type="match status" value="1"/>
</dbReference>
<dbReference type="AlphaFoldDB" id="A0A7W8ZK73"/>
<sequence>MKKYIAIIGLGILSLTISSCEKEPTYNYPDGHVGGSKITVYATIALKGDATVLLVKGTAFTDPGVTALEGKTALTPVIKGTVDVNTAGVYPITYTATNSDGFSTAVTRTVIVYDTKADAAANDLSGTYSDGDEQASVWTKLAPGVYSVTDPAGNGLALTLIAFNPTGNTIHVPVQLSDDGTPISTTNESYDPIAGSYTWGIVNLEYKPVALTFVKQ</sequence>
<reference evidence="2 3" key="1">
    <citation type="submission" date="2020-08" db="EMBL/GenBank/DDBJ databases">
        <title>Genomic Encyclopedia of Type Strains, Phase IV (KMG-V): Genome sequencing to study the core and pangenomes of soil and plant-associated prokaryotes.</title>
        <authorList>
            <person name="Whitman W."/>
        </authorList>
    </citation>
    <scope>NUCLEOTIDE SEQUENCE [LARGE SCALE GENOMIC DNA]</scope>
    <source>
        <strain evidence="2 3">S3M1</strain>
    </source>
</reference>
<organism evidence="2 3">
    <name type="scientific">Pedobacter cryoconitis</name>
    <dbReference type="NCBI Taxonomy" id="188932"/>
    <lineage>
        <taxon>Bacteria</taxon>
        <taxon>Pseudomonadati</taxon>
        <taxon>Bacteroidota</taxon>
        <taxon>Sphingobacteriia</taxon>
        <taxon>Sphingobacteriales</taxon>
        <taxon>Sphingobacteriaceae</taxon>
        <taxon>Pedobacter</taxon>
    </lineage>
</organism>
<dbReference type="InterPro" id="IPR032179">
    <property type="entry name" value="Cry22Aa_Ig-like"/>
</dbReference>
<comment type="caution">
    <text evidence="2">The sequence shown here is derived from an EMBL/GenBank/DDBJ whole genome shotgun (WGS) entry which is preliminary data.</text>
</comment>
<feature type="domain" description="Pesticidal crystal protein Cry22Aa Ig-like" evidence="1">
    <location>
        <begin position="44"/>
        <end position="112"/>
    </location>
</feature>
<accession>A0A7W8ZK73</accession>
<dbReference type="Proteomes" id="UP000537204">
    <property type="component" value="Unassembled WGS sequence"/>
</dbReference>
<dbReference type="Pfam" id="PF16403">
    <property type="entry name" value="Bact_surface_Ig-like"/>
    <property type="match status" value="1"/>
</dbReference>